<proteinExistence type="predicted"/>
<dbReference type="AlphaFoldDB" id="A0A563DU65"/>
<accession>A0A563DU65</accession>
<comment type="caution">
    <text evidence="1">The sequence shown here is derived from an EMBL/GenBank/DDBJ whole genome shotgun (WGS) entry which is preliminary data.</text>
</comment>
<dbReference type="RefSeq" id="WP_146320249.1">
    <property type="nucleotide sequence ID" value="NZ_VCQV01000041.1"/>
</dbReference>
<evidence type="ECO:0000313" key="2">
    <source>
        <dbReference type="Proteomes" id="UP000320244"/>
    </source>
</evidence>
<keyword evidence="2" id="KW-1185">Reference proteome</keyword>
<dbReference type="Proteomes" id="UP000320244">
    <property type="component" value="Unassembled WGS sequence"/>
</dbReference>
<evidence type="ECO:0000313" key="1">
    <source>
        <dbReference type="EMBL" id="TWP33473.1"/>
    </source>
</evidence>
<dbReference type="OrthoDB" id="5142649at2"/>
<sequence length="377" mass="40019">MPWTQARGRPVAMPNDLTPLRGRHIDAQARVAWLLRVNRLAAGCGTASSFVATLAERGCVVGPSALSRYETGGEAVPIRVIRAYELALDLPPGQLIGISHGLTRSSGGYPVPPRGAPHLSRAAVSRALGDLELQIAGGIATGLDWLSIAQLLTSSNGTVLPPSMLNDWLGRLVNQTMRSVHHAHVIRIQALSLLVQDPQTGRVTFDQIQAETGRDGAQGVVDVLAVLGDVGDPGLVERLLRGLRDTHGARQWGVALALLTQIVSGTLPSRLIPALIDTLLEIARRGVVAGLPAFVLAQRLSAPLTQQVIAALGGDPTDPDPGARVQHPAQLARYVAAGTTASGLEDPMLERLLRESLSADFVERRRQALRMLSASPY</sequence>
<reference evidence="1 2" key="2">
    <citation type="submission" date="2019-08" db="EMBL/GenBank/DDBJ databases">
        <title>Jejuicoccus antrihumi gen. nov., sp. nov., a new member of the family Dermacoccaceae isolated from a cave.</title>
        <authorList>
            <person name="Schumann P."/>
            <person name="Kim I.S."/>
        </authorList>
    </citation>
    <scope>NUCLEOTIDE SEQUENCE [LARGE SCALE GENOMIC DNA]</scope>
    <source>
        <strain evidence="1 2">C5-26</strain>
    </source>
</reference>
<dbReference type="EMBL" id="VCQV01000041">
    <property type="protein sequence ID" value="TWP33473.1"/>
    <property type="molecule type" value="Genomic_DNA"/>
</dbReference>
<reference evidence="1 2" key="1">
    <citation type="submission" date="2019-05" db="EMBL/GenBank/DDBJ databases">
        <authorList>
            <person name="Lee S.D."/>
        </authorList>
    </citation>
    <scope>NUCLEOTIDE SEQUENCE [LARGE SCALE GENOMIC DNA]</scope>
    <source>
        <strain evidence="1 2">C5-26</strain>
    </source>
</reference>
<gene>
    <name evidence="1" type="ORF">FGL98_21175</name>
</gene>
<protein>
    <submittedName>
        <fullName evidence="1">Uncharacterized protein</fullName>
    </submittedName>
</protein>
<name>A0A563DU65_9MICO</name>
<organism evidence="1 2">
    <name type="scientific">Leekyejoonella antrihumi</name>
    <dbReference type="NCBI Taxonomy" id="1660198"/>
    <lineage>
        <taxon>Bacteria</taxon>
        <taxon>Bacillati</taxon>
        <taxon>Actinomycetota</taxon>
        <taxon>Actinomycetes</taxon>
        <taxon>Micrococcales</taxon>
        <taxon>Dermacoccaceae</taxon>
        <taxon>Leekyejoonella</taxon>
    </lineage>
</organism>